<dbReference type="PANTHER" id="PTHR13191">
    <property type="entry name" value="RIBOSOMAL RNA PROCESSING PROTEIN 7-RELATED"/>
    <property type="match status" value="1"/>
</dbReference>
<dbReference type="Pfam" id="PF12923">
    <property type="entry name" value="RRP7"/>
    <property type="match status" value="1"/>
</dbReference>
<dbReference type="AlphaFoldDB" id="A0A4S2KTT9"/>
<evidence type="ECO:0000313" key="7">
    <source>
        <dbReference type="Proteomes" id="UP000310200"/>
    </source>
</evidence>
<dbReference type="InterPro" id="IPR040446">
    <property type="entry name" value="RRP7"/>
</dbReference>
<dbReference type="GO" id="GO:0000028">
    <property type="term" value="P:ribosomal small subunit assembly"/>
    <property type="evidence" value="ECO:0007669"/>
    <property type="project" value="TreeGrafter"/>
</dbReference>
<dbReference type="Gene3D" id="3.30.70.330">
    <property type="match status" value="1"/>
</dbReference>
<dbReference type="STRING" id="300112.A0A4S2KTT9"/>
<sequence length="252" mass="29714">MVTKASKQSPRSFKTLWIRFDADSSDKHQLFFKEHSVRNQEPEYPRNRTLFVLNIPPYATTDCLKHAFADLCSDVRSVTLSNAKGFKTAYIVFKKEASLDRAMELSEDCIITLNGDKSVCFTGLEKWCTEYNNTLHDERLMKTDIEEYVTLYDKQVQNRIAREKAAEEKDEGWITVTSGKKRGQFAPTRKESTISKVQQKEEQRNKKKQLINFYTFQIRETKKQNLAELRKKFELDKKRLQELKQKRTFKPF</sequence>
<evidence type="ECO:0000259" key="5">
    <source>
        <dbReference type="PROSITE" id="PS50102"/>
    </source>
</evidence>
<keyword evidence="7" id="KW-1185">Reference proteome</keyword>
<dbReference type="Pfam" id="PF17799">
    <property type="entry name" value="RRM_Rrp7"/>
    <property type="match status" value="1"/>
</dbReference>
<dbReference type="InterPro" id="IPR035979">
    <property type="entry name" value="RBD_domain_sf"/>
</dbReference>
<evidence type="ECO:0000256" key="2">
    <source>
        <dbReference type="ARBA" id="ARBA00022884"/>
    </source>
</evidence>
<reference evidence="6 7" key="1">
    <citation type="journal article" date="2019" name="Philos. Trans. R. Soc. Lond., B, Biol. Sci.">
        <title>Ant behaviour and brain gene expression of defending hosts depend on the ecological success of the intruding social parasite.</title>
        <authorList>
            <person name="Kaur R."/>
            <person name="Stoldt M."/>
            <person name="Jongepier E."/>
            <person name="Feldmeyer B."/>
            <person name="Menzel F."/>
            <person name="Bornberg-Bauer E."/>
            <person name="Foitzik S."/>
        </authorList>
    </citation>
    <scope>NUCLEOTIDE SEQUENCE [LARGE SCALE GENOMIC DNA]</scope>
    <source>
        <tissue evidence="6">Whole body</tissue>
    </source>
</reference>
<dbReference type="GO" id="GO:0006364">
    <property type="term" value="P:rRNA processing"/>
    <property type="evidence" value="ECO:0007669"/>
    <property type="project" value="TreeGrafter"/>
</dbReference>
<proteinExistence type="inferred from homology"/>
<keyword evidence="2 3" id="KW-0694">RNA-binding</keyword>
<feature type="compositionally biased region" description="Basic and acidic residues" evidence="4">
    <location>
        <begin position="188"/>
        <end position="201"/>
    </location>
</feature>
<dbReference type="InterPro" id="IPR012677">
    <property type="entry name" value="Nucleotide-bd_a/b_plait_sf"/>
</dbReference>
<dbReference type="PANTHER" id="PTHR13191:SF0">
    <property type="entry name" value="RIBOSOMAL RNA-PROCESSING PROTEIN 7 HOMOLOG A-RELATED"/>
    <property type="match status" value="1"/>
</dbReference>
<evidence type="ECO:0000256" key="4">
    <source>
        <dbReference type="SAM" id="MobiDB-lite"/>
    </source>
</evidence>
<name>A0A4S2KTT9_9HYME</name>
<feature type="region of interest" description="Disordered" evidence="4">
    <location>
        <begin position="181"/>
        <end position="201"/>
    </location>
</feature>
<comment type="caution">
    <text evidence="6">The sequence shown here is derived from an EMBL/GenBank/DDBJ whole genome shotgun (WGS) entry which is preliminary data.</text>
</comment>
<dbReference type="Proteomes" id="UP000310200">
    <property type="component" value="Unassembled WGS sequence"/>
</dbReference>
<evidence type="ECO:0000256" key="1">
    <source>
        <dbReference type="ARBA" id="ARBA00006110"/>
    </source>
</evidence>
<dbReference type="GO" id="GO:0034456">
    <property type="term" value="C:UTP-C complex"/>
    <property type="evidence" value="ECO:0007669"/>
    <property type="project" value="TreeGrafter"/>
</dbReference>
<dbReference type="GO" id="GO:0003723">
    <property type="term" value="F:RNA binding"/>
    <property type="evidence" value="ECO:0007669"/>
    <property type="project" value="UniProtKB-UniRule"/>
</dbReference>
<dbReference type="SUPFAM" id="SSF54928">
    <property type="entry name" value="RNA-binding domain, RBD"/>
    <property type="match status" value="1"/>
</dbReference>
<evidence type="ECO:0000313" key="6">
    <source>
        <dbReference type="EMBL" id="TGZ53442.1"/>
    </source>
</evidence>
<dbReference type="InterPro" id="IPR040447">
    <property type="entry name" value="RRM_Rrp7"/>
</dbReference>
<dbReference type="InterPro" id="IPR000504">
    <property type="entry name" value="RRM_dom"/>
</dbReference>
<feature type="domain" description="RRM" evidence="5">
    <location>
        <begin position="48"/>
        <end position="115"/>
    </location>
</feature>
<dbReference type="EMBL" id="QBLH01001040">
    <property type="protein sequence ID" value="TGZ53442.1"/>
    <property type="molecule type" value="Genomic_DNA"/>
</dbReference>
<comment type="similarity">
    <text evidence="1">Belongs to the RRP7 family.</text>
</comment>
<gene>
    <name evidence="6" type="ORF">DBV15_01523</name>
</gene>
<dbReference type="CDD" id="cd12951">
    <property type="entry name" value="RRP7_Rrp7A"/>
    <property type="match status" value="1"/>
</dbReference>
<dbReference type="PROSITE" id="PS50102">
    <property type="entry name" value="RRM"/>
    <property type="match status" value="1"/>
</dbReference>
<dbReference type="Gene3D" id="6.10.250.1770">
    <property type="match status" value="1"/>
</dbReference>
<dbReference type="GO" id="GO:0032545">
    <property type="term" value="C:CURI complex"/>
    <property type="evidence" value="ECO:0007669"/>
    <property type="project" value="TreeGrafter"/>
</dbReference>
<dbReference type="InterPro" id="IPR024326">
    <property type="entry name" value="RRP7_C"/>
</dbReference>
<accession>A0A4S2KTT9</accession>
<organism evidence="6 7">
    <name type="scientific">Temnothorax longispinosus</name>
    <dbReference type="NCBI Taxonomy" id="300112"/>
    <lineage>
        <taxon>Eukaryota</taxon>
        <taxon>Metazoa</taxon>
        <taxon>Ecdysozoa</taxon>
        <taxon>Arthropoda</taxon>
        <taxon>Hexapoda</taxon>
        <taxon>Insecta</taxon>
        <taxon>Pterygota</taxon>
        <taxon>Neoptera</taxon>
        <taxon>Endopterygota</taxon>
        <taxon>Hymenoptera</taxon>
        <taxon>Apocrita</taxon>
        <taxon>Aculeata</taxon>
        <taxon>Formicoidea</taxon>
        <taxon>Formicidae</taxon>
        <taxon>Myrmicinae</taxon>
        <taxon>Temnothorax</taxon>
    </lineage>
</organism>
<protein>
    <submittedName>
        <fullName evidence="6">Ribosomal RNA-processing protein 7-like protein A</fullName>
    </submittedName>
</protein>
<evidence type="ECO:0000256" key="3">
    <source>
        <dbReference type="PROSITE-ProRule" id="PRU00176"/>
    </source>
</evidence>